<feature type="transmembrane region" description="Helical" evidence="1">
    <location>
        <begin position="90"/>
        <end position="108"/>
    </location>
</feature>
<reference evidence="2" key="1">
    <citation type="submission" date="2020-11" db="EMBL/GenBank/DDBJ databases">
        <title>Adaptations for nitrogen fixation in a non-lichenized fungal sporocarp promotes dispersal by wood-feeding termites.</title>
        <authorList>
            <consortium name="DOE Joint Genome Institute"/>
            <person name="Koch R.A."/>
            <person name="Yoon G."/>
            <person name="Arayal U."/>
            <person name="Lail K."/>
            <person name="Amirebrahimi M."/>
            <person name="Labutti K."/>
            <person name="Lipzen A."/>
            <person name="Riley R."/>
            <person name="Barry K."/>
            <person name="Henrissat B."/>
            <person name="Grigoriev I.V."/>
            <person name="Herr J.R."/>
            <person name="Aime M.C."/>
        </authorList>
    </citation>
    <scope>NUCLEOTIDE SEQUENCE</scope>
    <source>
        <strain evidence="2">MCA 3950</strain>
    </source>
</reference>
<proteinExistence type="predicted"/>
<dbReference type="GeneID" id="66100289"/>
<dbReference type="RefSeq" id="XP_043040565.1">
    <property type="nucleotide sequence ID" value="XM_043178002.1"/>
</dbReference>
<keyword evidence="1" id="KW-1133">Transmembrane helix</keyword>
<comment type="caution">
    <text evidence="2">The sequence shown here is derived from an EMBL/GenBank/DDBJ whole genome shotgun (WGS) entry which is preliminary data.</text>
</comment>
<dbReference type="AlphaFoldDB" id="A0A9P8ATC9"/>
<gene>
    <name evidence="2" type="ORF">BT62DRAFT_101296</name>
</gene>
<keyword evidence="1" id="KW-0472">Membrane</keyword>
<sequence length="214" mass="23548">MTNAIFTGRTVAYSLSFYRGFSEVSRRRPLSIDLSSGRCLSKASALPVKLRLTPLIFGTSLLLADFLLYASIIHPGFLLFPWVNCSSFKYINSSLGAYIFLIVSYGILCYHCWSVDVYLCASICAMSSLALHCWEASPNWICCLQHCVLSCFPVIIIGLLKQLLDVYLCASVCVMFLPALACSALGSFSELKMLLAISCIVSCCIVDKSYNMGC</sequence>
<feature type="transmembrane region" description="Helical" evidence="1">
    <location>
        <begin position="138"/>
        <end position="160"/>
    </location>
</feature>
<protein>
    <submittedName>
        <fullName evidence="2">Uncharacterized protein</fullName>
    </submittedName>
</protein>
<dbReference type="EMBL" id="MU250533">
    <property type="protein sequence ID" value="KAG7447065.1"/>
    <property type="molecule type" value="Genomic_DNA"/>
</dbReference>
<keyword evidence="1" id="KW-0812">Transmembrane</keyword>
<evidence type="ECO:0000313" key="3">
    <source>
        <dbReference type="Proteomes" id="UP000812287"/>
    </source>
</evidence>
<name>A0A9P8ATC9_9AGAR</name>
<evidence type="ECO:0000256" key="1">
    <source>
        <dbReference type="SAM" id="Phobius"/>
    </source>
</evidence>
<accession>A0A9P8ATC9</accession>
<organism evidence="2 3">
    <name type="scientific">Guyanagaster necrorhizus</name>
    <dbReference type="NCBI Taxonomy" id="856835"/>
    <lineage>
        <taxon>Eukaryota</taxon>
        <taxon>Fungi</taxon>
        <taxon>Dikarya</taxon>
        <taxon>Basidiomycota</taxon>
        <taxon>Agaricomycotina</taxon>
        <taxon>Agaricomycetes</taxon>
        <taxon>Agaricomycetidae</taxon>
        <taxon>Agaricales</taxon>
        <taxon>Marasmiineae</taxon>
        <taxon>Physalacriaceae</taxon>
        <taxon>Guyanagaster</taxon>
    </lineage>
</organism>
<keyword evidence="3" id="KW-1185">Reference proteome</keyword>
<feature type="transmembrane region" description="Helical" evidence="1">
    <location>
        <begin position="167"/>
        <end position="187"/>
    </location>
</feature>
<dbReference type="Proteomes" id="UP000812287">
    <property type="component" value="Unassembled WGS sequence"/>
</dbReference>
<evidence type="ECO:0000313" key="2">
    <source>
        <dbReference type="EMBL" id="KAG7447065.1"/>
    </source>
</evidence>